<gene>
    <name evidence="2" type="ORF">PHACT_10515</name>
</gene>
<dbReference type="SUPFAM" id="SSF101478">
    <property type="entry name" value="ADP-ribosylglycohydrolase"/>
    <property type="match status" value="2"/>
</dbReference>
<accession>A0A1E8CMN4</accession>
<dbReference type="Proteomes" id="UP000175669">
    <property type="component" value="Unassembled WGS sequence"/>
</dbReference>
<comment type="caution">
    <text evidence="2">The sequence shown here is derived from an EMBL/GenBank/DDBJ whole genome shotgun (WGS) entry which is preliminary data.</text>
</comment>
<proteinExistence type="predicted"/>
<dbReference type="STRING" id="1524254.PHACT_10515"/>
<dbReference type="RefSeq" id="WP_070117734.1">
    <property type="nucleotide sequence ID" value="NZ_MASR01000001.1"/>
</dbReference>
<protein>
    <recommendedName>
        <fullName evidence="4">ADP-ribosylglycohydrolase</fullName>
    </recommendedName>
</protein>
<feature type="region of interest" description="Disordered" evidence="1">
    <location>
        <begin position="56"/>
        <end position="77"/>
    </location>
</feature>
<evidence type="ECO:0000313" key="2">
    <source>
        <dbReference type="EMBL" id="OFE13517.1"/>
    </source>
</evidence>
<sequence>MTEPQNRAQAALKALFVGDSLAMPVHWYYRPADIYQQFPGGVRDLHDAPAFHPSSIMSLHSTNSGGRRSRQNQAATERSVVGDVILKGKRQFWDIPNQHYHRGMRAGENTLNAHCARAVMRSIAANADRYDAARFVDHYIDLLTADPPAHPDTYAESYHRGFFANLDAGKPPLRCGAVTHDTPSIGGLVTIAPIVFAERLRGVALEEVQELCHQHLLLTHPDTGLARTCRAYVNLLDTLLFREESDDVMSILAQTAQRSIGLDLPSLLAKTRDDQEVLGRKYSIACYIDGAWPGILYLAARYCGDSGKALIANTNLGGDNVHRGAVLGVISALCQPSTDVENWYQRLIDEPSLSHEINRLLTV</sequence>
<dbReference type="InterPro" id="IPR036705">
    <property type="entry name" value="Ribosyl_crysJ1_sf"/>
</dbReference>
<dbReference type="InterPro" id="IPR005502">
    <property type="entry name" value="Ribosyl_crysJ1"/>
</dbReference>
<feature type="compositionally biased region" description="Polar residues" evidence="1">
    <location>
        <begin position="56"/>
        <end position="76"/>
    </location>
</feature>
<dbReference type="Gene3D" id="1.10.4080.10">
    <property type="entry name" value="ADP-ribosylation/Crystallin J1"/>
    <property type="match status" value="1"/>
</dbReference>
<name>A0A1E8CMN4_9GAMM</name>
<dbReference type="OrthoDB" id="5297797at2"/>
<dbReference type="InterPro" id="IPR050792">
    <property type="entry name" value="ADP-ribosylglycohydrolase"/>
</dbReference>
<reference evidence="3" key="1">
    <citation type="submission" date="2016-07" db="EMBL/GenBank/DDBJ databases">
        <authorList>
            <person name="Florea S."/>
            <person name="Webb J.S."/>
            <person name="Jaromczyk J."/>
            <person name="Schardl C.L."/>
        </authorList>
    </citation>
    <scope>NUCLEOTIDE SEQUENCE [LARGE SCALE GENOMIC DNA]</scope>
    <source>
        <strain evidence="3">KCTC 42131</strain>
    </source>
</reference>
<keyword evidence="3" id="KW-1185">Reference proteome</keyword>
<dbReference type="PANTHER" id="PTHR16222:SF34">
    <property type="entry name" value="ADP-RIBOSYLGLYCOHYDROLASE"/>
    <property type="match status" value="1"/>
</dbReference>
<dbReference type="AlphaFoldDB" id="A0A1E8CMN4"/>
<dbReference type="PANTHER" id="PTHR16222">
    <property type="entry name" value="ADP-RIBOSYLGLYCOHYDROLASE"/>
    <property type="match status" value="1"/>
</dbReference>
<dbReference type="EMBL" id="MASR01000001">
    <property type="protein sequence ID" value="OFE13517.1"/>
    <property type="molecule type" value="Genomic_DNA"/>
</dbReference>
<evidence type="ECO:0008006" key="4">
    <source>
        <dbReference type="Google" id="ProtNLM"/>
    </source>
</evidence>
<dbReference type="Pfam" id="PF03747">
    <property type="entry name" value="ADP_ribosyl_GH"/>
    <property type="match status" value="1"/>
</dbReference>
<organism evidence="2 3">
    <name type="scientific">Pseudohongiella acticola</name>
    <dbReference type="NCBI Taxonomy" id="1524254"/>
    <lineage>
        <taxon>Bacteria</taxon>
        <taxon>Pseudomonadati</taxon>
        <taxon>Pseudomonadota</taxon>
        <taxon>Gammaproteobacteria</taxon>
        <taxon>Pseudomonadales</taxon>
        <taxon>Pseudohongiellaceae</taxon>
        <taxon>Pseudohongiella</taxon>
    </lineage>
</organism>
<evidence type="ECO:0000256" key="1">
    <source>
        <dbReference type="SAM" id="MobiDB-lite"/>
    </source>
</evidence>
<evidence type="ECO:0000313" key="3">
    <source>
        <dbReference type="Proteomes" id="UP000175669"/>
    </source>
</evidence>